<dbReference type="InterPro" id="IPR005471">
    <property type="entry name" value="Tscrpt_reg_IclR_N"/>
</dbReference>
<dbReference type="GO" id="GO:0045892">
    <property type="term" value="P:negative regulation of DNA-templated transcription"/>
    <property type="evidence" value="ECO:0007669"/>
    <property type="project" value="TreeGrafter"/>
</dbReference>
<dbReference type="AlphaFoldDB" id="A0A4P6Q1B3"/>
<evidence type="ECO:0000256" key="1">
    <source>
        <dbReference type="ARBA" id="ARBA00023015"/>
    </source>
</evidence>
<dbReference type="EMBL" id="CP036455">
    <property type="protein sequence ID" value="QBI53011.1"/>
    <property type="molecule type" value="Genomic_DNA"/>
</dbReference>
<evidence type="ECO:0000313" key="7">
    <source>
        <dbReference type="Proteomes" id="UP000292235"/>
    </source>
</evidence>
<keyword evidence="2" id="KW-0238">DNA-binding</keyword>
<protein>
    <submittedName>
        <fullName evidence="6">Transcriptional regulator KdgR</fullName>
    </submittedName>
</protein>
<proteinExistence type="predicted"/>
<organism evidence="6 7">
    <name type="scientific">Streptomonospora litoralis</name>
    <dbReference type="NCBI Taxonomy" id="2498135"/>
    <lineage>
        <taxon>Bacteria</taxon>
        <taxon>Bacillati</taxon>
        <taxon>Actinomycetota</taxon>
        <taxon>Actinomycetes</taxon>
        <taxon>Streptosporangiales</taxon>
        <taxon>Nocardiopsidaceae</taxon>
        <taxon>Streptomonospora</taxon>
    </lineage>
</organism>
<evidence type="ECO:0000256" key="2">
    <source>
        <dbReference type="ARBA" id="ARBA00023125"/>
    </source>
</evidence>
<dbReference type="GO" id="GO:0003700">
    <property type="term" value="F:DNA-binding transcription factor activity"/>
    <property type="evidence" value="ECO:0007669"/>
    <property type="project" value="TreeGrafter"/>
</dbReference>
<feature type="domain" description="HTH iclR-type" evidence="4">
    <location>
        <begin position="12"/>
        <end position="73"/>
    </location>
</feature>
<dbReference type="InterPro" id="IPR036388">
    <property type="entry name" value="WH-like_DNA-bd_sf"/>
</dbReference>
<dbReference type="PANTHER" id="PTHR30136">
    <property type="entry name" value="HELIX-TURN-HELIX TRANSCRIPTIONAL REGULATOR, ICLR FAMILY"/>
    <property type="match status" value="1"/>
</dbReference>
<dbReference type="PROSITE" id="PS51078">
    <property type="entry name" value="ICLR_ED"/>
    <property type="match status" value="1"/>
</dbReference>
<dbReference type="Proteomes" id="UP000292235">
    <property type="component" value="Chromosome"/>
</dbReference>
<dbReference type="Gene3D" id="1.10.10.10">
    <property type="entry name" value="Winged helix-like DNA-binding domain superfamily/Winged helix DNA-binding domain"/>
    <property type="match status" value="1"/>
</dbReference>
<dbReference type="PANTHER" id="PTHR30136:SF24">
    <property type="entry name" value="HTH-TYPE TRANSCRIPTIONAL REPRESSOR ALLR"/>
    <property type="match status" value="1"/>
</dbReference>
<reference evidence="6 7" key="1">
    <citation type="submission" date="2019-02" db="EMBL/GenBank/DDBJ databases">
        <authorList>
            <person name="Khodamoradi S."/>
            <person name="Hahnke R.L."/>
            <person name="Kaempfer P."/>
            <person name="Schumann P."/>
            <person name="Rohde M."/>
            <person name="Steinert M."/>
            <person name="Luzhetskyy A."/>
            <person name="Wink J."/>
            <person name="Ruckert C."/>
        </authorList>
    </citation>
    <scope>NUCLEOTIDE SEQUENCE [LARGE SCALE GENOMIC DNA]</scope>
    <source>
        <strain evidence="6 7">M2</strain>
    </source>
</reference>
<keyword evidence="7" id="KW-1185">Reference proteome</keyword>
<keyword evidence="1" id="KW-0805">Transcription regulation</keyword>
<dbReference type="RefSeq" id="WP_131097453.1">
    <property type="nucleotide sequence ID" value="NZ_CP036455.1"/>
</dbReference>
<dbReference type="Pfam" id="PF09339">
    <property type="entry name" value="HTH_IclR"/>
    <property type="match status" value="1"/>
</dbReference>
<sequence length="263" mass="28595">MTGRADGKGVRVQSLVRAFAVVDRIARDSRGATLGELIAETGLNRTTVWRLVANLTELGVLHNGWDGRYTLGPHLVTLGTAARRQLVGAPEISALLLRLRDTTQETCHFAVPDGDRMVYLEKVESTRSVRAASRVGGHIPLHSTALGRVYLATADVSVRDSLLGRIELTARTPNTITDRKRLEAELARIAEQGWALDDEENEEAIRCIAAPVTGAQGQPVAAVSVSVPVQRLPLEQVPELTSRVVATARRLSEVFRAASDDRR</sequence>
<dbReference type="OrthoDB" id="8479143at2"/>
<dbReference type="KEGG" id="strr:EKD16_06060"/>
<dbReference type="InterPro" id="IPR036390">
    <property type="entry name" value="WH_DNA-bd_sf"/>
</dbReference>
<accession>A0A4P6Q1B3</accession>
<keyword evidence="3" id="KW-0804">Transcription</keyword>
<dbReference type="Gene3D" id="3.30.450.40">
    <property type="match status" value="1"/>
</dbReference>
<dbReference type="InterPro" id="IPR014757">
    <property type="entry name" value="Tscrpt_reg_IclR_C"/>
</dbReference>
<name>A0A4P6Q1B3_9ACTN</name>
<feature type="domain" description="IclR-ED" evidence="5">
    <location>
        <begin position="74"/>
        <end position="257"/>
    </location>
</feature>
<dbReference type="InterPro" id="IPR029016">
    <property type="entry name" value="GAF-like_dom_sf"/>
</dbReference>
<dbReference type="PROSITE" id="PS51077">
    <property type="entry name" value="HTH_ICLR"/>
    <property type="match status" value="1"/>
</dbReference>
<evidence type="ECO:0000259" key="4">
    <source>
        <dbReference type="PROSITE" id="PS51077"/>
    </source>
</evidence>
<dbReference type="Pfam" id="PF01614">
    <property type="entry name" value="IclR_C"/>
    <property type="match status" value="1"/>
</dbReference>
<dbReference type="SMART" id="SM00346">
    <property type="entry name" value="HTH_ICLR"/>
    <property type="match status" value="1"/>
</dbReference>
<dbReference type="InterPro" id="IPR050707">
    <property type="entry name" value="HTH_MetabolicPath_Reg"/>
</dbReference>
<evidence type="ECO:0000313" key="6">
    <source>
        <dbReference type="EMBL" id="QBI53011.1"/>
    </source>
</evidence>
<gene>
    <name evidence="6" type="primary">kdgR1</name>
    <name evidence="6" type="ORF">EKD16_06060</name>
</gene>
<dbReference type="SUPFAM" id="SSF46785">
    <property type="entry name" value="Winged helix' DNA-binding domain"/>
    <property type="match status" value="1"/>
</dbReference>
<evidence type="ECO:0000256" key="3">
    <source>
        <dbReference type="ARBA" id="ARBA00023163"/>
    </source>
</evidence>
<evidence type="ECO:0000259" key="5">
    <source>
        <dbReference type="PROSITE" id="PS51078"/>
    </source>
</evidence>
<dbReference type="SUPFAM" id="SSF55781">
    <property type="entry name" value="GAF domain-like"/>
    <property type="match status" value="1"/>
</dbReference>
<dbReference type="GO" id="GO:0003677">
    <property type="term" value="F:DNA binding"/>
    <property type="evidence" value="ECO:0007669"/>
    <property type="project" value="UniProtKB-KW"/>
</dbReference>